<comment type="caution">
    <text evidence="2">The sequence shown here is derived from an EMBL/GenBank/DDBJ whole genome shotgun (WGS) entry which is preliminary data.</text>
</comment>
<dbReference type="AlphaFoldDB" id="A0A4R7RZ06"/>
<feature type="chain" id="PRO_5020457833" evidence="1">
    <location>
        <begin position="21"/>
        <end position="424"/>
    </location>
</feature>
<reference evidence="2 3" key="1">
    <citation type="submission" date="2019-03" db="EMBL/GenBank/DDBJ databases">
        <title>Genomic Encyclopedia of Archaeal and Bacterial Type Strains, Phase II (KMG-II): from individual species to whole genera.</title>
        <authorList>
            <person name="Goeker M."/>
        </authorList>
    </citation>
    <scope>NUCLEOTIDE SEQUENCE [LARGE SCALE GENOMIC DNA]</scope>
    <source>
        <strain evidence="2 3">ATCC 25309</strain>
    </source>
</reference>
<gene>
    <name evidence="2" type="ORF">EI77_02209</name>
</gene>
<dbReference type="Proteomes" id="UP000295662">
    <property type="component" value="Unassembled WGS sequence"/>
</dbReference>
<name>A0A4R7RZ06_9BACT</name>
<sequence>MIEAMRLLAALFLFPILAQAAGSYFTLEYPPSEKPGELIYGVTYILWVPDEVKEIRGVIVHQHGCGAGACKNGETAAYDLHWQALAEKHGCALLGPSFHQEDGDDCRKWCDPRNGSEKAFLRCLEDFAVQSKHPEISQVPWALWGHSGGAFWSSLMLTLHPERIAAIWFRSGSAYYVWEKGDIPRPTLTDAVYQVPFCFNGGLKEEQDKRHGPARVGDRAMFAAWRAKGAPAGFARDPRTGHECGDSRYLAIPFLDACLEMRLPETGVVLKPVDVSQGWLSEMDSEVAVAAGRYEGAKESSAWMPNQELVKARAEYLKTGTVGDTTPPPAATNVTFDKGVLTWDAKADFESGIQQFIILRNGEEIGRVPEKGVAKFGRALFQRMTHGDTPEKPLAEMMFTDPAPAADAKAYQVISVNSVGLRSE</sequence>
<evidence type="ECO:0000313" key="3">
    <source>
        <dbReference type="Proteomes" id="UP000295662"/>
    </source>
</evidence>
<dbReference type="EMBL" id="SOCA01000003">
    <property type="protein sequence ID" value="TDU71091.1"/>
    <property type="molecule type" value="Genomic_DNA"/>
</dbReference>
<dbReference type="SUPFAM" id="SSF53474">
    <property type="entry name" value="alpha/beta-Hydrolases"/>
    <property type="match status" value="1"/>
</dbReference>
<accession>A0A4R7RZ06</accession>
<feature type="signal peptide" evidence="1">
    <location>
        <begin position="1"/>
        <end position="20"/>
    </location>
</feature>
<dbReference type="OrthoDB" id="178588at2"/>
<dbReference type="InterPro" id="IPR029058">
    <property type="entry name" value="AB_hydrolase_fold"/>
</dbReference>
<organism evidence="2 3">
    <name type="scientific">Prosthecobacter fusiformis</name>
    <dbReference type="NCBI Taxonomy" id="48464"/>
    <lineage>
        <taxon>Bacteria</taxon>
        <taxon>Pseudomonadati</taxon>
        <taxon>Verrucomicrobiota</taxon>
        <taxon>Verrucomicrobiia</taxon>
        <taxon>Verrucomicrobiales</taxon>
        <taxon>Verrucomicrobiaceae</taxon>
        <taxon>Prosthecobacter</taxon>
    </lineage>
</organism>
<evidence type="ECO:0000313" key="2">
    <source>
        <dbReference type="EMBL" id="TDU71091.1"/>
    </source>
</evidence>
<proteinExistence type="predicted"/>
<protein>
    <submittedName>
        <fullName evidence="2">Esterase/PHB depolymerase</fullName>
    </submittedName>
</protein>
<dbReference type="Gene3D" id="3.40.50.1820">
    <property type="entry name" value="alpha/beta hydrolase"/>
    <property type="match status" value="1"/>
</dbReference>
<evidence type="ECO:0000256" key="1">
    <source>
        <dbReference type="SAM" id="SignalP"/>
    </source>
</evidence>
<keyword evidence="3" id="KW-1185">Reference proteome</keyword>
<keyword evidence="1" id="KW-0732">Signal</keyword>